<proteinExistence type="inferred from homology"/>
<dbReference type="GO" id="GO:0005819">
    <property type="term" value="C:spindle"/>
    <property type="evidence" value="ECO:0000318"/>
    <property type="project" value="GO_Central"/>
</dbReference>
<dbReference type="GO" id="GO:0008017">
    <property type="term" value="F:microtubule binding"/>
    <property type="evidence" value="ECO:0000318"/>
    <property type="project" value="GO_Central"/>
</dbReference>
<feature type="region of interest" description="Disordered" evidence="4">
    <location>
        <begin position="572"/>
        <end position="600"/>
    </location>
</feature>
<reference evidence="6" key="1">
    <citation type="journal article" date="2016" name="Nature">
        <title>The genome of the seagrass Zostera marina reveals angiosperm adaptation to the sea.</title>
        <authorList>
            <person name="Olsen J.L."/>
            <person name="Rouze P."/>
            <person name="Verhelst B."/>
            <person name="Lin Y.-C."/>
            <person name="Bayer T."/>
            <person name="Collen J."/>
            <person name="Dattolo E."/>
            <person name="De Paoli E."/>
            <person name="Dittami S."/>
            <person name="Maumus F."/>
            <person name="Michel G."/>
            <person name="Kersting A."/>
            <person name="Lauritano C."/>
            <person name="Lohaus R."/>
            <person name="Toepel M."/>
            <person name="Tonon T."/>
            <person name="Vanneste K."/>
            <person name="Amirebrahimi M."/>
            <person name="Brakel J."/>
            <person name="Bostroem C."/>
            <person name="Chovatia M."/>
            <person name="Grimwood J."/>
            <person name="Jenkins J.W."/>
            <person name="Jueterbock A."/>
            <person name="Mraz A."/>
            <person name="Stam W.T."/>
            <person name="Tice H."/>
            <person name="Bornberg-Bauer E."/>
            <person name="Green P.J."/>
            <person name="Pearson G.A."/>
            <person name="Procaccini G."/>
            <person name="Duarte C.M."/>
            <person name="Schmutz J."/>
            <person name="Reusch T.B.H."/>
            <person name="Van de Peer Y."/>
        </authorList>
    </citation>
    <scope>NUCLEOTIDE SEQUENCE [LARGE SCALE GENOMIC DNA]</scope>
    <source>
        <strain evidence="6">cv. Finnish</strain>
    </source>
</reference>
<dbReference type="Pfam" id="PF03999">
    <property type="entry name" value="MAP65_ASE1"/>
    <property type="match status" value="2"/>
</dbReference>
<sequence length="613" mass="70797">MRKVFSMVGVASFRTRESTATGFSVDAGRSALLQKLHCIWTEIGINDDEKERRLLELDAEIAQIYRRKVEEASDDKAKLTQTVTAKEAELAALVASLGEHNIHSKMEKRTSSLIDQFARVTPLLDELRPRKQERERRMSEIKSQIGNITGELTGVNQHFKTSALFSEQNDLSLRKLNEYQTQLQGLRKEKSERIEKILGYVHRIQCLCPVLGIDFSKELSRIHPSLQNTDSGKPIDISNSTIDGVEGLVVGLESEKKSRLSKLKDTMTSLWELWEIMDSSEAERGRFGRVLLIVGTPDNEIVDRGSLSLDILENTRMEFERLSKLKSSRMKELVSRKRTELEEICKETHIIPTQPNTEDHGTEPTKVLANIDAEIFKVKQQLKGRKDIIDRMRKWVAACEEEEWLQEYNNVSLKLNLFYVQYIITSLFGMNDPLQMQDPRRYSVSRGAHLNLRRAERARITITKIPGFVVNLMNRVLAWEDEKNIPFMYDGVSCFFSSTYSFFFAYYSPSYLQVRLTSILKEYQNTQQQKKEEKRFRKKSNAFHRQNEILTPTHRYMAGALTPTHRRDSHVVRGSLTPTHRYEPGRATTPTSDGKNKQKLRDLFGIGNKINWR</sequence>
<dbReference type="AlphaFoldDB" id="A0A0K9NQX8"/>
<evidence type="ECO:0000313" key="6">
    <source>
        <dbReference type="Proteomes" id="UP000036987"/>
    </source>
</evidence>
<dbReference type="Proteomes" id="UP000036987">
    <property type="component" value="Unassembled WGS sequence"/>
</dbReference>
<dbReference type="InterPro" id="IPR007145">
    <property type="entry name" value="MAP65_Ase1_PRC1"/>
</dbReference>
<dbReference type="PANTHER" id="PTHR19321">
    <property type="entry name" value="PROTEIN REGULATOR OF CYTOKINESIS 1 PRC1-RELATED"/>
    <property type="match status" value="1"/>
</dbReference>
<evidence type="ECO:0000256" key="2">
    <source>
        <dbReference type="ARBA" id="ARBA00022701"/>
    </source>
</evidence>
<name>A0A0K9NQX8_ZOSMR</name>
<dbReference type="STRING" id="29655.A0A0K9NQX8"/>
<feature type="coiled-coil region" evidence="3">
    <location>
        <begin position="169"/>
        <end position="196"/>
    </location>
</feature>
<dbReference type="GO" id="GO:0000226">
    <property type="term" value="P:microtubule cytoskeleton organization"/>
    <property type="evidence" value="ECO:0000318"/>
    <property type="project" value="GO_Central"/>
</dbReference>
<dbReference type="GO" id="GO:0005874">
    <property type="term" value="C:microtubule"/>
    <property type="evidence" value="ECO:0007669"/>
    <property type="project" value="UniProtKB-KW"/>
</dbReference>
<keyword evidence="3" id="KW-0175">Coiled coil</keyword>
<comment type="caution">
    <text evidence="5">The sequence shown here is derived from an EMBL/GenBank/DDBJ whole genome shotgun (WGS) entry which is preliminary data.</text>
</comment>
<dbReference type="Gene3D" id="1.20.58.1520">
    <property type="match status" value="1"/>
</dbReference>
<comment type="similarity">
    <text evidence="1">Belongs to the MAP65/ASE1 family.</text>
</comment>
<gene>
    <name evidence="5" type="ORF">ZOSMA_77G00440</name>
</gene>
<dbReference type="PANTHER" id="PTHR19321:SF0">
    <property type="entry name" value="65-KDA MICROTUBULE-ASSOCIATED PROTEIN 6"/>
    <property type="match status" value="1"/>
</dbReference>
<keyword evidence="2" id="KW-0493">Microtubule</keyword>
<organism evidence="5 6">
    <name type="scientific">Zostera marina</name>
    <name type="common">Eelgrass</name>
    <dbReference type="NCBI Taxonomy" id="29655"/>
    <lineage>
        <taxon>Eukaryota</taxon>
        <taxon>Viridiplantae</taxon>
        <taxon>Streptophyta</taxon>
        <taxon>Embryophyta</taxon>
        <taxon>Tracheophyta</taxon>
        <taxon>Spermatophyta</taxon>
        <taxon>Magnoliopsida</taxon>
        <taxon>Liliopsida</taxon>
        <taxon>Zosteraceae</taxon>
        <taxon>Zostera</taxon>
    </lineage>
</organism>
<dbReference type="GO" id="GO:0005737">
    <property type="term" value="C:cytoplasm"/>
    <property type="evidence" value="ECO:0000318"/>
    <property type="project" value="GO_Central"/>
</dbReference>
<protein>
    <submittedName>
        <fullName evidence="5">Microtubule associated protein family protein, putative, expressed</fullName>
    </submittedName>
</protein>
<evidence type="ECO:0000256" key="3">
    <source>
        <dbReference type="SAM" id="Coils"/>
    </source>
</evidence>
<dbReference type="EMBL" id="LFYR01001945">
    <property type="protein sequence ID" value="KMZ58385.1"/>
    <property type="molecule type" value="Genomic_DNA"/>
</dbReference>
<evidence type="ECO:0000256" key="1">
    <source>
        <dbReference type="ARBA" id="ARBA00006187"/>
    </source>
</evidence>
<dbReference type="OrthoDB" id="642895at2759"/>
<accession>A0A0K9NQX8</accession>
<evidence type="ECO:0000313" key="5">
    <source>
        <dbReference type="EMBL" id="KMZ58385.1"/>
    </source>
</evidence>
<keyword evidence="6" id="KW-1185">Reference proteome</keyword>
<evidence type="ECO:0000256" key="4">
    <source>
        <dbReference type="SAM" id="MobiDB-lite"/>
    </source>
</evidence>
<feature type="coiled-coil region" evidence="3">
    <location>
        <begin position="62"/>
        <end position="89"/>
    </location>
</feature>
<dbReference type="OMA" id="ICKETHI"/>